<keyword evidence="1" id="KW-0808">Transferase</keyword>
<evidence type="ECO:0000313" key="1">
    <source>
        <dbReference type="EMBL" id="PSK88697.1"/>
    </source>
</evidence>
<dbReference type="Proteomes" id="UP000193495">
    <property type="component" value="Unassembled WGS sequence"/>
</dbReference>
<dbReference type="EMBL" id="FWFY01000002">
    <property type="protein sequence ID" value="SLN21558.1"/>
    <property type="molecule type" value="Genomic_DNA"/>
</dbReference>
<reference evidence="1 4" key="2">
    <citation type="submission" date="2018-03" db="EMBL/GenBank/DDBJ databases">
        <title>Genomic Encyclopedia of Archaeal and Bacterial Type Strains, Phase II (KMG-II): from individual species to whole genera.</title>
        <authorList>
            <person name="Goeker M."/>
        </authorList>
    </citation>
    <scope>NUCLEOTIDE SEQUENCE [LARGE SCALE GENOMIC DNA]</scope>
    <source>
        <strain evidence="1 4">DSM 29956</strain>
    </source>
</reference>
<dbReference type="SUPFAM" id="SSF52540">
    <property type="entry name" value="P-loop containing nucleoside triphosphate hydrolases"/>
    <property type="match status" value="1"/>
</dbReference>
<evidence type="ECO:0000313" key="2">
    <source>
        <dbReference type="EMBL" id="SLN21558.1"/>
    </source>
</evidence>
<dbReference type="OrthoDB" id="9777890at2"/>
<gene>
    <name evidence="1" type="ORF">CLV79_101539</name>
    <name evidence="2" type="ORF">LOS8367_00548</name>
</gene>
<dbReference type="Pfam" id="PF13469">
    <property type="entry name" value="Sulfotransfer_3"/>
    <property type="match status" value="1"/>
</dbReference>
<protein>
    <submittedName>
        <fullName evidence="1">Sulfotransferase family protein</fullName>
    </submittedName>
</protein>
<reference evidence="2 3" key="1">
    <citation type="submission" date="2017-03" db="EMBL/GenBank/DDBJ databases">
        <authorList>
            <person name="Afonso C.L."/>
            <person name="Miller P.J."/>
            <person name="Scott M.A."/>
            <person name="Spackman E."/>
            <person name="Goraichik I."/>
            <person name="Dimitrov K.M."/>
            <person name="Suarez D.L."/>
            <person name="Swayne D.E."/>
        </authorList>
    </citation>
    <scope>NUCLEOTIDE SEQUENCE [LARGE SCALE GENOMIC DNA]</scope>
    <source>
        <strain evidence="2 3">CECT 8367</strain>
    </source>
</reference>
<evidence type="ECO:0000313" key="4">
    <source>
        <dbReference type="Proteomes" id="UP000240624"/>
    </source>
</evidence>
<organism evidence="2 3">
    <name type="scientific">Limimaricola soesokkakensis</name>
    <dbReference type="NCBI Taxonomy" id="1343159"/>
    <lineage>
        <taxon>Bacteria</taxon>
        <taxon>Pseudomonadati</taxon>
        <taxon>Pseudomonadota</taxon>
        <taxon>Alphaproteobacteria</taxon>
        <taxon>Rhodobacterales</taxon>
        <taxon>Paracoccaceae</taxon>
        <taxon>Limimaricola</taxon>
    </lineage>
</organism>
<dbReference type="EMBL" id="PYGB01000001">
    <property type="protein sequence ID" value="PSK88697.1"/>
    <property type="molecule type" value="Genomic_DNA"/>
</dbReference>
<evidence type="ECO:0000313" key="3">
    <source>
        <dbReference type="Proteomes" id="UP000193495"/>
    </source>
</evidence>
<accession>A0A1X6YHD5</accession>
<dbReference type="InterPro" id="IPR027417">
    <property type="entry name" value="P-loop_NTPase"/>
</dbReference>
<sequence>MKHRYLFIGGLHRSGTSLAARLAGSIAGLGTLSNVPVPENEGVYLQGAIPHDALAGEPGAFAFDPDQHLVEGCRFDRLEVRERIEADWAPWFPDTAWRVEKSPVNLLRMRLYQQLFPLSQFVIVARHPLAVARATAKWSDRSEADLVAHWAQAYRIALGDARRLHARLILRYEDLVAAPDAARRALAAFCDRPCDGAAPEPVRDGNRDYDLRASMPLPKGAAAVMDALGYGPDGAVVPLPTAAVAHPLRTVREAVETVWPPRR</sequence>
<dbReference type="GO" id="GO:0016740">
    <property type="term" value="F:transferase activity"/>
    <property type="evidence" value="ECO:0007669"/>
    <property type="project" value="UniProtKB-KW"/>
</dbReference>
<proteinExistence type="predicted"/>
<dbReference type="AlphaFoldDB" id="A0A1X6YHD5"/>
<name>A0A1X6YHD5_9RHOB</name>
<dbReference type="Proteomes" id="UP000240624">
    <property type="component" value="Unassembled WGS sequence"/>
</dbReference>
<dbReference type="RefSeq" id="WP_085894937.1">
    <property type="nucleotide sequence ID" value="NZ_FWFY01000002.1"/>
</dbReference>
<dbReference type="Gene3D" id="3.40.50.300">
    <property type="entry name" value="P-loop containing nucleotide triphosphate hydrolases"/>
    <property type="match status" value="1"/>
</dbReference>
<keyword evidence="4" id="KW-1185">Reference proteome</keyword>